<evidence type="ECO:0000256" key="6">
    <source>
        <dbReference type="SAM" id="MobiDB-lite"/>
    </source>
</evidence>
<dbReference type="EMBL" id="RDQJ01000001">
    <property type="protein sequence ID" value="RMX18941.1"/>
    <property type="molecule type" value="Genomic_DNA"/>
</dbReference>
<dbReference type="InterPro" id="IPR027417">
    <property type="entry name" value="P-loop_NTPase"/>
</dbReference>
<dbReference type="Gene3D" id="1.10.8.60">
    <property type="match status" value="1"/>
</dbReference>
<dbReference type="SMART" id="SM00382">
    <property type="entry name" value="AAA"/>
    <property type="match status" value="1"/>
</dbReference>
<dbReference type="InterPro" id="IPR029016">
    <property type="entry name" value="GAF-like_dom_sf"/>
</dbReference>
<evidence type="ECO:0000313" key="8">
    <source>
        <dbReference type="EMBL" id="RMX18941.1"/>
    </source>
</evidence>
<evidence type="ECO:0000259" key="7">
    <source>
        <dbReference type="PROSITE" id="PS50045"/>
    </source>
</evidence>
<evidence type="ECO:0000256" key="4">
    <source>
        <dbReference type="ARBA" id="ARBA00023125"/>
    </source>
</evidence>
<dbReference type="PROSITE" id="PS50045">
    <property type="entry name" value="SIGMA54_INTERACT_4"/>
    <property type="match status" value="1"/>
</dbReference>
<keyword evidence="3" id="KW-0805">Transcription regulation</keyword>
<dbReference type="InterPro" id="IPR003593">
    <property type="entry name" value="AAA+_ATPase"/>
</dbReference>
<dbReference type="InterPro" id="IPR003018">
    <property type="entry name" value="GAF"/>
</dbReference>
<dbReference type="SUPFAM" id="SSF52540">
    <property type="entry name" value="P-loop containing nucleoside triphosphate hydrolases"/>
    <property type="match status" value="1"/>
</dbReference>
<dbReference type="Gene3D" id="1.10.10.60">
    <property type="entry name" value="Homeodomain-like"/>
    <property type="match status" value="1"/>
</dbReference>
<feature type="domain" description="Sigma-54 factor interaction" evidence="7">
    <location>
        <begin position="362"/>
        <end position="586"/>
    </location>
</feature>
<dbReference type="InterPro" id="IPR025662">
    <property type="entry name" value="Sigma_54_int_dom_ATP-bd_1"/>
</dbReference>
<dbReference type="InterPro" id="IPR002197">
    <property type="entry name" value="HTH_Fis"/>
</dbReference>
<organism evidence="8 9">
    <name type="scientific">Vandammella animalimorsus</name>
    <dbReference type="NCBI Taxonomy" id="2029117"/>
    <lineage>
        <taxon>Bacteria</taxon>
        <taxon>Pseudomonadati</taxon>
        <taxon>Pseudomonadota</taxon>
        <taxon>Betaproteobacteria</taxon>
        <taxon>Burkholderiales</taxon>
        <taxon>Comamonadaceae</taxon>
        <taxon>Vandammella</taxon>
    </lineage>
</organism>
<feature type="region of interest" description="Disordered" evidence="6">
    <location>
        <begin position="606"/>
        <end position="647"/>
    </location>
</feature>
<keyword evidence="5" id="KW-0804">Transcription</keyword>
<evidence type="ECO:0000256" key="2">
    <source>
        <dbReference type="ARBA" id="ARBA00022840"/>
    </source>
</evidence>
<evidence type="ECO:0000256" key="3">
    <source>
        <dbReference type="ARBA" id="ARBA00023015"/>
    </source>
</evidence>
<dbReference type="FunFam" id="3.40.50.300:FF:000006">
    <property type="entry name" value="DNA-binding transcriptional regulator NtrC"/>
    <property type="match status" value="1"/>
</dbReference>
<dbReference type="Pfam" id="PF02954">
    <property type="entry name" value="HTH_8"/>
    <property type="match status" value="1"/>
</dbReference>
<protein>
    <submittedName>
        <fullName evidence="8">Sigma-54-dependent Fis family transcriptional regulator</fullName>
    </submittedName>
</protein>
<dbReference type="InterPro" id="IPR002078">
    <property type="entry name" value="Sigma_54_int"/>
</dbReference>
<dbReference type="InterPro" id="IPR058031">
    <property type="entry name" value="AAA_lid_NorR"/>
</dbReference>
<dbReference type="PANTHER" id="PTHR32071">
    <property type="entry name" value="TRANSCRIPTIONAL REGULATORY PROTEIN"/>
    <property type="match status" value="1"/>
</dbReference>
<dbReference type="CDD" id="cd00009">
    <property type="entry name" value="AAA"/>
    <property type="match status" value="1"/>
</dbReference>
<dbReference type="PRINTS" id="PR01590">
    <property type="entry name" value="HTHFIS"/>
</dbReference>
<keyword evidence="1" id="KW-0547">Nucleotide-binding</keyword>
<name>A0A3M6RVS5_9BURK</name>
<feature type="compositionally biased region" description="Pro residues" evidence="6">
    <location>
        <begin position="610"/>
        <end position="619"/>
    </location>
</feature>
<dbReference type="Gene3D" id="3.40.50.300">
    <property type="entry name" value="P-loop containing nucleotide triphosphate hydrolases"/>
    <property type="match status" value="1"/>
</dbReference>
<dbReference type="SUPFAM" id="SSF46689">
    <property type="entry name" value="Homeodomain-like"/>
    <property type="match status" value="1"/>
</dbReference>
<dbReference type="Gene3D" id="3.30.450.40">
    <property type="match status" value="1"/>
</dbReference>
<gene>
    <name evidence="8" type="ORF">EBQ34_00870</name>
</gene>
<keyword evidence="4" id="KW-0238">DNA-binding</keyword>
<reference evidence="8 9" key="1">
    <citation type="submission" date="2018-10" db="EMBL/GenBank/DDBJ databases">
        <title>Comamonadaceae CDC group NO-1 genome sequencing and assembly.</title>
        <authorList>
            <person name="Bernier A.-M."/>
            <person name="Bernard K."/>
        </authorList>
    </citation>
    <scope>NUCLEOTIDE SEQUENCE [LARGE SCALE GENOMIC DNA]</scope>
    <source>
        <strain evidence="8 9">NML180582</strain>
    </source>
</reference>
<evidence type="ECO:0000256" key="5">
    <source>
        <dbReference type="ARBA" id="ARBA00023163"/>
    </source>
</evidence>
<comment type="caution">
    <text evidence="8">The sequence shown here is derived from an EMBL/GenBank/DDBJ whole genome shotgun (WGS) entry which is preliminary data.</text>
</comment>
<dbReference type="Proteomes" id="UP000275180">
    <property type="component" value="Unassembled WGS sequence"/>
</dbReference>
<sequence length="692" mass="74256">MPFPARQRLAPAGADALLQQARHALQTGALPAEELLPPALAYVSRSWQRSVQAGLDAFARSTPAPHHSRFELARATERQHELLTHARPVMDYLMGQTREHRGMVILADADGLLLHALGDLHFLQRAERVALAPGASWHEAHRGTNAIGTALAEAAPVMVHGAEHFLECNGFLSCAAAPVRAPDGQVLGVLDFSGERRPASPHLLGMVCTAAHMIENRLFQARHGHQLRLHLHPLPEGLGTAAEGVLAISEQGMIAGANAAALQLLGLQAARLGQLHLQSLFQTDLEQLLRSAHAAQPLVLQRAAPGQPTRLHARAWLASPARRQNTACATPAQPGTSAQLSAQPSALPAPLQALDTGDAHWRSLLEQAAKVCDHPIALLLHGESGTGKEVLARAIHQASGRAAQPLVAVNCAALPENLIEAELFGYAPGAFTGARREGAPGLIRQAHGGTLLLDEIGDMPLALQARLLRVLQERQVTPLGSGQPVAVDFALICASHRDLKAEVAAGRLRADLYWRINGLTLHLPPLRQRSDWHALAQRLLQQHAREQGHTACACPTLGADLAQALRHYPWPGNLRQLDSVLRTAAALAAGSPHIDWQHLPGDLRQELQRPPAPYRPCAPQPNNSPASAHPTPERLAQPEQPQPSAAGTMPLAQHTLLALQRAVAEAGGNISQAARNLGISRNTLYRHLKRQR</sequence>
<accession>A0A3M6RVS5</accession>
<evidence type="ECO:0000313" key="9">
    <source>
        <dbReference type="Proteomes" id="UP000275180"/>
    </source>
</evidence>
<dbReference type="InterPro" id="IPR009057">
    <property type="entry name" value="Homeodomain-like_sf"/>
</dbReference>
<dbReference type="InterPro" id="IPR025943">
    <property type="entry name" value="Sigma_54_int_dom_ATP-bd_2"/>
</dbReference>
<evidence type="ECO:0000256" key="1">
    <source>
        <dbReference type="ARBA" id="ARBA00022741"/>
    </source>
</evidence>
<dbReference type="PANTHER" id="PTHR32071:SF77">
    <property type="entry name" value="TRANSCRIPTIONAL REGULATORY PROTEIN"/>
    <property type="match status" value="1"/>
</dbReference>
<dbReference type="Pfam" id="PF25601">
    <property type="entry name" value="AAA_lid_14"/>
    <property type="match status" value="1"/>
</dbReference>
<dbReference type="GO" id="GO:0043565">
    <property type="term" value="F:sequence-specific DNA binding"/>
    <property type="evidence" value="ECO:0007669"/>
    <property type="project" value="InterPro"/>
</dbReference>
<dbReference type="SUPFAM" id="SSF55781">
    <property type="entry name" value="GAF domain-like"/>
    <property type="match status" value="1"/>
</dbReference>
<dbReference type="PROSITE" id="PS00676">
    <property type="entry name" value="SIGMA54_INTERACT_2"/>
    <property type="match status" value="1"/>
</dbReference>
<dbReference type="AlphaFoldDB" id="A0A3M6RVS5"/>
<dbReference type="GO" id="GO:0005524">
    <property type="term" value="F:ATP binding"/>
    <property type="evidence" value="ECO:0007669"/>
    <property type="project" value="UniProtKB-KW"/>
</dbReference>
<dbReference type="OrthoDB" id="9761705at2"/>
<dbReference type="Pfam" id="PF00158">
    <property type="entry name" value="Sigma54_activat"/>
    <property type="match status" value="1"/>
</dbReference>
<keyword evidence="2" id="KW-0067">ATP-binding</keyword>
<dbReference type="Pfam" id="PF01590">
    <property type="entry name" value="GAF"/>
    <property type="match status" value="1"/>
</dbReference>
<proteinExistence type="predicted"/>
<dbReference type="PROSITE" id="PS00675">
    <property type="entry name" value="SIGMA54_INTERACT_1"/>
    <property type="match status" value="1"/>
</dbReference>
<dbReference type="GO" id="GO:0006355">
    <property type="term" value="P:regulation of DNA-templated transcription"/>
    <property type="evidence" value="ECO:0007669"/>
    <property type="project" value="InterPro"/>
</dbReference>
<dbReference type="Gene3D" id="3.30.450.20">
    <property type="entry name" value="PAS domain"/>
    <property type="match status" value="1"/>
</dbReference>